<feature type="domain" description="FAD dependent oxidoreductase" evidence="2">
    <location>
        <begin position="5"/>
        <end position="353"/>
    </location>
</feature>
<dbReference type="Proteomes" id="UP000199093">
    <property type="component" value="Unassembled WGS sequence"/>
</dbReference>
<dbReference type="SUPFAM" id="SSF51905">
    <property type="entry name" value="FAD/NAD(P)-binding domain"/>
    <property type="match status" value="1"/>
</dbReference>
<dbReference type="GO" id="GO:0016491">
    <property type="term" value="F:oxidoreductase activity"/>
    <property type="evidence" value="ECO:0007669"/>
    <property type="project" value="UniProtKB-KW"/>
</dbReference>
<gene>
    <name evidence="3" type="ORF">SAMN04487993_101670</name>
</gene>
<dbReference type="InterPro" id="IPR036188">
    <property type="entry name" value="FAD/NAD-bd_sf"/>
</dbReference>
<dbReference type="Pfam" id="PF01266">
    <property type="entry name" value="DAO"/>
    <property type="match status" value="1"/>
</dbReference>
<proteinExistence type="predicted"/>
<sequence length="379" mass="40453">MAEFDAIVVGAGTVGAAIGYGLGLRGLRVLVLDGADTDFRAARANFGLVWAQGKGRGMPAYQDLTKRSSDMWPAFLEGLRDDAGGARIDYERKGGLAFCMGDEGLAQRRALIDRLHAEHLALNPAAGDPDVEMLDRHEVQDLLPDLRLGNRVSGASFGRRDGHVNPLHLLSALHSAIQRQGGCIRGNSTVQEIRAEGGGYAVRSGASVWRAGRVVIAAGIASGALGRQVGLEVPIRAQRGQVLVTQRLAPVLPFPCSGLRQTAEGTMMIGATKEEVGPDTAATTRASAWLSRKTIEIAPALARVQMVRHWSGLRIMTPDGHPVYAQSRQHPGIFSASCHSGVTLAAIHSQELAGHIASGTLPESYDPFHHRRFDVQTAH</sequence>
<keyword evidence="1" id="KW-0560">Oxidoreductase</keyword>
<evidence type="ECO:0000313" key="3">
    <source>
        <dbReference type="EMBL" id="SDJ05738.1"/>
    </source>
</evidence>
<organism evidence="3 4">
    <name type="scientific">Salipiger marinus</name>
    <dbReference type="NCBI Taxonomy" id="555512"/>
    <lineage>
        <taxon>Bacteria</taxon>
        <taxon>Pseudomonadati</taxon>
        <taxon>Pseudomonadota</taxon>
        <taxon>Alphaproteobacteria</taxon>
        <taxon>Rhodobacterales</taxon>
        <taxon>Roseobacteraceae</taxon>
        <taxon>Salipiger</taxon>
    </lineage>
</organism>
<dbReference type="PANTHER" id="PTHR13847">
    <property type="entry name" value="SARCOSINE DEHYDROGENASE-RELATED"/>
    <property type="match status" value="1"/>
</dbReference>
<evidence type="ECO:0000259" key="2">
    <source>
        <dbReference type="Pfam" id="PF01266"/>
    </source>
</evidence>
<dbReference type="InterPro" id="IPR006076">
    <property type="entry name" value="FAD-dep_OxRdtase"/>
</dbReference>
<evidence type="ECO:0000313" key="4">
    <source>
        <dbReference type="Proteomes" id="UP000199093"/>
    </source>
</evidence>
<name>A0A1G8QM37_9RHOB</name>
<dbReference type="OrthoDB" id="6949587at2"/>
<dbReference type="SUPFAM" id="SSF54373">
    <property type="entry name" value="FAD-linked reductases, C-terminal domain"/>
    <property type="match status" value="1"/>
</dbReference>
<dbReference type="Gene3D" id="3.50.50.60">
    <property type="entry name" value="FAD/NAD(P)-binding domain"/>
    <property type="match status" value="1"/>
</dbReference>
<reference evidence="3 4" key="1">
    <citation type="submission" date="2016-10" db="EMBL/GenBank/DDBJ databases">
        <authorList>
            <person name="de Groot N.N."/>
        </authorList>
    </citation>
    <scope>NUCLEOTIDE SEQUENCE [LARGE SCALE GENOMIC DNA]</scope>
    <source>
        <strain evidence="3 4">DSM 26424</strain>
    </source>
</reference>
<protein>
    <submittedName>
        <fullName evidence="3">Glycine/D-amino acid oxidase</fullName>
    </submittedName>
</protein>
<dbReference type="GO" id="GO:0005737">
    <property type="term" value="C:cytoplasm"/>
    <property type="evidence" value="ECO:0007669"/>
    <property type="project" value="TreeGrafter"/>
</dbReference>
<accession>A0A1G8QM37</accession>
<keyword evidence="4" id="KW-1185">Reference proteome</keyword>
<dbReference type="STRING" id="555512.SAMN04487993_101670"/>
<dbReference type="AlphaFoldDB" id="A0A1G8QM37"/>
<dbReference type="EMBL" id="FNEJ01000016">
    <property type="protein sequence ID" value="SDJ05738.1"/>
    <property type="molecule type" value="Genomic_DNA"/>
</dbReference>
<dbReference type="Gene3D" id="3.30.9.10">
    <property type="entry name" value="D-Amino Acid Oxidase, subunit A, domain 2"/>
    <property type="match status" value="1"/>
</dbReference>
<evidence type="ECO:0000256" key="1">
    <source>
        <dbReference type="ARBA" id="ARBA00023002"/>
    </source>
</evidence>
<dbReference type="RefSeq" id="WP_089849428.1">
    <property type="nucleotide sequence ID" value="NZ_FNEJ01000016.1"/>
</dbReference>